<gene>
    <name evidence="2" type="ORF">PCANC_07075</name>
</gene>
<comment type="caution">
    <text evidence="2">The sequence shown here is derived from an EMBL/GenBank/DDBJ whole genome shotgun (WGS) entry which is preliminary data.</text>
</comment>
<dbReference type="EMBL" id="PGCJ01000032">
    <property type="protein sequence ID" value="PLW55457.1"/>
    <property type="molecule type" value="Genomic_DNA"/>
</dbReference>
<feature type="compositionally biased region" description="Low complexity" evidence="1">
    <location>
        <begin position="299"/>
        <end position="313"/>
    </location>
</feature>
<feature type="region of interest" description="Disordered" evidence="1">
    <location>
        <begin position="226"/>
        <end position="315"/>
    </location>
</feature>
<evidence type="ECO:0000313" key="2">
    <source>
        <dbReference type="EMBL" id="PLW55457.1"/>
    </source>
</evidence>
<feature type="compositionally biased region" description="Polar residues" evidence="1">
    <location>
        <begin position="253"/>
        <end position="281"/>
    </location>
</feature>
<organism evidence="2 3">
    <name type="scientific">Puccinia coronata f. sp. avenae</name>
    <dbReference type="NCBI Taxonomy" id="200324"/>
    <lineage>
        <taxon>Eukaryota</taxon>
        <taxon>Fungi</taxon>
        <taxon>Dikarya</taxon>
        <taxon>Basidiomycota</taxon>
        <taxon>Pucciniomycotina</taxon>
        <taxon>Pucciniomycetes</taxon>
        <taxon>Pucciniales</taxon>
        <taxon>Pucciniaceae</taxon>
        <taxon>Puccinia</taxon>
    </lineage>
</organism>
<feature type="compositionally biased region" description="Pro residues" evidence="1">
    <location>
        <begin position="232"/>
        <end position="241"/>
    </location>
</feature>
<dbReference type="OrthoDB" id="2511178at2759"/>
<keyword evidence="3" id="KW-1185">Reference proteome</keyword>
<protein>
    <submittedName>
        <fullName evidence="2">Uncharacterized protein</fullName>
    </submittedName>
</protein>
<dbReference type="Proteomes" id="UP000235388">
    <property type="component" value="Unassembled WGS sequence"/>
</dbReference>
<dbReference type="AlphaFoldDB" id="A0A2N5VZR7"/>
<feature type="region of interest" description="Disordered" evidence="1">
    <location>
        <begin position="381"/>
        <end position="414"/>
    </location>
</feature>
<evidence type="ECO:0000256" key="1">
    <source>
        <dbReference type="SAM" id="MobiDB-lite"/>
    </source>
</evidence>
<sequence>MNSATPPSNAPNYSSKGLSTKQLVAALDQDPTMELDDLFNLSSTPPPDTGINPSLVNSREASRALESSQSTPVPAPIKQQGVLNSQASLIPLEQLLIPVPQKNYNPQNQVPATNPMKEEIKTMVNIIDGQWTLFLKARNLNNTSLMKTTLAQAHSSQLLLQRAVGYEEMIKLSHNWDSKEDLDKLEKAIATKSAFVPMILDTDLTTSSHQKFKEDITYLKKVPGGSKMPDAFLPPPPPPPLQQQQNQLPSKDLLTTTPHQGSSPQFVQGQDNRSPLTTLPENANHIPPHHLGYPPTYDHQYQQGQTHTYQSSQYPQYSDNPQTYLGYRGHNHNHPYQRNNQYRWRGHGSNWRRPQDATSSMLEIGNFFIQAERAMNAMQRRGRGGRGRGNQHHRFMRGNMRGNHYGPPNPNNQQ</sequence>
<name>A0A2N5VZR7_9BASI</name>
<feature type="compositionally biased region" description="Polar residues" evidence="1">
    <location>
        <begin position="1"/>
        <end position="22"/>
    </location>
</feature>
<feature type="region of interest" description="Disordered" evidence="1">
    <location>
        <begin position="1"/>
        <end position="75"/>
    </location>
</feature>
<reference evidence="2 3" key="1">
    <citation type="submission" date="2017-11" db="EMBL/GenBank/DDBJ databases">
        <title>De novo assembly and phasing of dikaryotic genomes from two isolates of Puccinia coronata f. sp. avenae, the causal agent of oat crown rust.</title>
        <authorList>
            <person name="Miller M.E."/>
            <person name="Zhang Y."/>
            <person name="Omidvar V."/>
            <person name="Sperschneider J."/>
            <person name="Schwessinger B."/>
            <person name="Raley C."/>
            <person name="Palmer J.M."/>
            <person name="Garnica D."/>
            <person name="Upadhyaya N."/>
            <person name="Rathjen J."/>
            <person name="Taylor J.M."/>
            <person name="Park R.F."/>
            <person name="Dodds P.N."/>
            <person name="Hirsch C.D."/>
            <person name="Kianian S.F."/>
            <person name="Figueroa M."/>
        </authorList>
    </citation>
    <scope>NUCLEOTIDE SEQUENCE [LARGE SCALE GENOMIC DNA]</scope>
    <source>
        <strain evidence="2">12NC29</strain>
    </source>
</reference>
<evidence type="ECO:0000313" key="3">
    <source>
        <dbReference type="Proteomes" id="UP000235388"/>
    </source>
</evidence>
<feature type="compositionally biased region" description="Basic residues" evidence="1">
    <location>
        <begin position="381"/>
        <end position="396"/>
    </location>
</feature>
<proteinExistence type="predicted"/>
<feature type="compositionally biased region" description="Polar residues" evidence="1">
    <location>
        <begin position="51"/>
        <end position="72"/>
    </location>
</feature>
<accession>A0A2N5VZR7</accession>